<dbReference type="InterPro" id="IPR043129">
    <property type="entry name" value="ATPase_NBD"/>
</dbReference>
<dbReference type="SUPFAM" id="SSF53067">
    <property type="entry name" value="Actin-like ATPase domain"/>
    <property type="match status" value="1"/>
</dbReference>
<dbReference type="Proteomes" id="UP000740557">
    <property type="component" value="Unassembled WGS sequence"/>
</dbReference>
<protein>
    <submittedName>
        <fullName evidence="2">ROK family protein</fullName>
    </submittedName>
</protein>
<comment type="caution">
    <text evidence="2">The sequence shown here is derived from an EMBL/GenBank/DDBJ whole genome shotgun (WGS) entry which is preliminary data.</text>
</comment>
<dbReference type="PANTHER" id="PTHR18964:SF149">
    <property type="entry name" value="BIFUNCTIONAL UDP-N-ACETYLGLUCOSAMINE 2-EPIMERASE_N-ACETYLMANNOSAMINE KINASE"/>
    <property type="match status" value="1"/>
</dbReference>
<reference evidence="2" key="1">
    <citation type="submission" date="2020-04" db="EMBL/GenBank/DDBJ databases">
        <authorList>
            <person name="Zhang T."/>
        </authorList>
    </citation>
    <scope>NUCLEOTIDE SEQUENCE</scope>
    <source>
        <strain evidence="2">HKST-UBA79</strain>
    </source>
</reference>
<dbReference type="CDD" id="cd23763">
    <property type="entry name" value="ASKHA_ATPase_ROK"/>
    <property type="match status" value="1"/>
</dbReference>
<dbReference type="AlphaFoldDB" id="A0A955J1R1"/>
<dbReference type="Gene3D" id="3.30.420.40">
    <property type="match status" value="2"/>
</dbReference>
<evidence type="ECO:0000256" key="1">
    <source>
        <dbReference type="ARBA" id="ARBA00006479"/>
    </source>
</evidence>
<comment type="similarity">
    <text evidence="1">Belongs to the ROK (NagC/XylR) family.</text>
</comment>
<dbReference type="PANTHER" id="PTHR18964">
    <property type="entry name" value="ROK (REPRESSOR, ORF, KINASE) FAMILY"/>
    <property type="match status" value="1"/>
</dbReference>
<evidence type="ECO:0000313" key="3">
    <source>
        <dbReference type="Proteomes" id="UP000740557"/>
    </source>
</evidence>
<organism evidence="2 3">
    <name type="scientific">candidate division WWE3 bacterium</name>
    <dbReference type="NCBI Taxonomy" id="2053526"/>
    <lineage>
        <taxon>Bacteria</taxon>
        <taxon>Katanobacteria</taxon>
    </lineage>
</organism>
<dbReference type="EMBL" id="JAGQNX010000019">
    <property type="protein sequence ID" value="MCA9308011.1"/>
    <property type="molecule type" value="Genomic_DNA"/>
</dbReference>
<evidence type="ECO:0000313" key="2">
    <source>
        <dbReference type="EMBL" id="MCA9308011.1"/>
    </source>
</evidence>
<proteinExistence type="inferred from homology"/>
<sequence>MHLLIDIGGTKTRVAVSYDGLGFSEPAIFQTNQNYKIGMEELITQANKMLAGAKPQSVSLGVPGVLNSKKTKLTKATNLSQWEQQPLYKDLFKEFSTEKIFIENDAALVGLGEAYYGAGKGESIVAYITISTGVGGSLILNGKLAPSAYGHEPGHHILNATTSETFEQLVCGKIRQKAEGGEATSIKDSTFWEEIEKTAATGIYNVMLMWSPNIIVLGGGLTLNVLNIENIEEHLHNINKYFPNDFKLKRAVLGDTGGLYGGLVLATKK</sequence>
<dbReference type="Pfam" id="PF00480">
    <property type="entry name" value="ROK"/>
    <property type="match status" value="1"/>
</dbReference>
<name>A0A955J1R1_UNCKA</name>
<gene>
    <name evidence="2" type="ORF">KC980_00715</name>
</gene>
<accession>A0A955J1R1</accession>
<dbReference type="InterPro" id="IPR000600">
    <property type="entry name" value="ROK"/>
</dbReference>
<reference evidence="2" key="2">
    <citation type="journal article" date="2021" name="Microbiome">
        <title>Successional dynamics and alternative stable states in a saline activated sludge microbial community over 9 years.</title>
        <authorList>
            <person name="Wang Y."/>
            <person name="Ye J."/>
            <person name="Ju F."/>
            <person name="Liu L."/>
            <person name="Boyd J.A."/>
            <person name="Deng Y."/>
            <person name="Parks D.H."/>
            <person name="Jiang X."/>
            <person name="Yin X."/>
            <person name="Woodcroft B.J."/>
            <person name="Tyson G.W."/>
            <person name="Hugenholtz P."/>
            <person name="Polz M.F."/>
            <person name="Zhang T."/>
        </authorList>
    </citation>
    <scope>NUCLEOTIDE SEQUENCE</scope>
    <source>
        <strain evidence="2">HKST-UBA79</strain>
    </source>
</reference>